<gene>
    <name evidence="7" type="ORF">SAMN05444405_11261</name>
</gene>
<dbReference type="PROSITE" id="PS00092">
    <property type="entry name" value="N6_MTASE"/>
    <property type="match status" value="1"/>
</dbReference>
<organism evidence="7 8">
    <name type="scientific">Bacteroides luti</name>
    <dbReference type="NCBI Taxonomy" id="1297750"/>
    <lineage>
        <taxon>Bacteria</taxon>
        <taxon>Pseudomonadati</taxon>
        <taxon>Bacteroidota</taxon>
        <taxon>Bacteroidia</taxon>
        <taxon>Bacteroidales</taxon>
        <taxon>Bacteroidaceae</taxon>
        <taxon>Bacteroides</taxon>
    </lineage>
</organism>
<dbReference type="PANTHER" id="PTHR33841:SF1">
    <property type="entry name" value="DNA METHYLTRANSFERASE A"/>
    <property type="match status" value="1"/>
</dbReference>
<protein>
    <recommendedName>
        <fullName evidence="1">site-specific DNA-methyltransferase (adenine-specific)</fullName>
        <ecNumber evidence="1">2.1.1.72</ecNumber>
    </recommendedName>
</protein>
<evidence type="ECO:0000256" key="1">
    <source>
        <dbReference type="ARBA" id="ARBA00011900"/>
    </source>
</evidence>
<reference evidence="7 8" key="1">
    <citation type="submission" date="2016-11" db="EMBL/GenBank/DDBJ databases">
        <authorList>
            <person name="Jaros S."/>
            <person name="Januszkiewicz K."/>
            <person name="Wedrychowicz H."/>
        </authorList>
    </citation>
    <scope>NUCLEOTIDE SEQUENCE [LARGE SCALE GENOMIC DNA]</scope>
    <source>
        <strain evidence="7 8">DSM 26991</strain>
    </source>
</reference>
<dbReference type="GO" id="GO:0009007">
    <property type="term" value="F:site-specific DNA-methyltransferase (adenine-specific) activity"/>
    <property type="evidence" value="ECO:0007669"/>
    <property type="project" value="UniProtKB-EC"/>
</dbReference>
<evidence type="ECO:0000313" key="7">
    <source>
        <dbReference type="EMBL" id="SHF69865.1"/>
    </source>
</evidence>
<accession>A0A1M5DSF3</accession>
<keyword evidence="2 7" id="KW-0489">Methyltransferase</keyword>
<dbReference type="AlphaFoldDB" id="A0A1M5DSF3"/>
<dbReference type="GO" id="GO:0032259">
    <property type="term" value="P:methylation"/>
    <property type="evidence" value="ECO:0007669"/>
    <property type="project" value="UniProtKB-KW"/>
</dbReference>
<dbReference type="PRINTS" id="PR00507">
    <property type="entry name" value="N12N6MTFRASE"/>
</dbReference>
<dbReference type="STRING" id="1297750.SAMN05444405_11261"/>
<evidence type="ECO:0000256" key="5">
    <source>
        <dbReference type="ARBA" id="ARBA00047942"/>
    </source>
</evidence>
<keyword evidence="4" id="KW-0949">S-adenosyl-L-methionine</keyword>
<proteinExistence type="predicted"/>
<dbReference type="InterPro" id="IPR011639">
    <property type="entry name" value="MethylTrfase_TaqI-like_dom"/>
</dbReference>
<dbReference type="Gene3D" id="3.40.50.150">
    <property type="entry name" value="Vaccinia Virus protein VP39"/>
    <property type="match status" value="1"/>
</dbReference>
<dbReference type="InterPro" id="IPR029063">
    <property type="entry name" value="SAM-dependent_MTases_sf"/>
</dbReference>
<name>A0A1M5DSF3_9BACE</name>
<evidence type="ECO:0000256" key="3">
    <source>
        <dbReference type="ARBA" id="ARBA00022679"/>
    </source>
</evidence>
<dbReference type="EMBL" id="FQTV01000012">
    <property type="protein sequence ID" value="SHF69865.1"/>
    <property type="molecule type" value="Genomic_DNA"/>
</dbReference>
<dbReference type="NCBIfam" id="NF033452">
    <property type="entry name" value="BREX_1_MTaseX"/>
    <property type="match status" value="1"/>
</dbReference>
<dbReference type="PANTHER" id="PTHR33841">
    <property type="entry name" value="DNA METHYLTRANSFERASE YEEA-RELATED"/>
    <property type="match status" value="1"/>
</dbReference>
<dbReference type="InterPro" id="IPR002052">
    <property type="entry name" value="DNA_methylase_N6_adenine_CS"/>
</dbReference>
<sequence length="1141" mass="131265">MNTNSLKSFAAEARIKLIDQITRKLDFVLTHDTAELRGKQTEIAQLNHKIKQIGREQVIETVAYTWFNRLMALRFMDANGYTLPKVVTPLPGMTNPEILQNALAGHIEADFHLDRNRLNDLLDGRTASTDAHTEAYKMLIVAACNHWYTAMPFMFERISDYTELLLPDDLLSDYSIVADIRNGMTDEDCQQEEILGWLYQFYISDKKDQVFKALSKNVKITAENIPAATQLFTPRWIVRYMVENTLGKLWLTFKPSSKLRDHMPYYIETPKGNAPSPLPEGIKGITDITFLDPCQGSGHVLVYAFDLFTKIYEEEGYNTNEIPALILQNNLFGIDIDPRAAQLAAFALTMKARNFYSRFLRKPVQPNVIALENVSPETIEQTINLPIIVEGKKIENYSDLSLNLLTQANNLGSLIQLKPEEVSAIQVQTGSVWQEQQKILKQQAEFLSTKYHCVVTNPPYMGGKGMNAELKIFVEKNFKKGKSDLMACFMERCLSYNPTNGKTGMINQHSWMFLSSYEDLRPFLIKNAQFESLLHLGARAFPEIGGEKVQNAAFVLGNYKPINKGLFIRLTDFGNAQLKDDKTLEAIQNPNCGWFYTANQNDFEKIPGSPIGYWLSQKSFDSFESTKISDFYIVRNGISTGDNVKYLRLWHEVSLLNTNWKPCNKGGSFRRWYGNNEFVVYWKDNGVQIKTSLDEKGRIKARLGGLEFSFNEGIEMSRISSSKSAFRYSTEGFIYESSTNDIYKKYTTQDFKNLLGYLNTKVVDGFLSLMNPTINIMPEDIRKLPLLSDIEEMGMVPNVDRNILISKKDWDSRETSWDFQQNELIKQQIESIKVAFESYKKEWTDKFYELHRNEEELNRQFIEIYGLQDELTPDVPLEEITILQEEGKIIDGQLQIQTAPVMLQLISYAVGCMFGRYSLDKPGLILANQGDTLQVYSEKVQAPTFTPDEDNIIPVLEGEWFPDDIVGRFREFLKVSFSADQLNENIGFIEDAIGKDIRKYFVKDFYNDHIKRYKKRPIYWMFSSPKGHFKALIYMHRYQPDTCSVLLNDYLQPFIAKLESAKQTQTMLSLREDLSPREKVAASKEIDTLQKMIDDCRTYERTLFTLATQKISMDLDDGVKVNYQKFKDVLVPIKGLEKEEE</sequence>
<evidence type="ECO:0000256" key="4">
    <source>
        <dbReference type="ARBA" id="ARBA00022691"/>
    </source>
</evidence>
<dbReference type="OrthoDB" id="32195at2"/>
<evidence type="ECO:0000256" key="2">
    <source>
        <dbReference type="ARBA" id="ARBA00022603"/>
    </source>
</evidence>
<dbReference type="InterPro" id="IPR050953">
    <property type="entry name" value="N4_N6_ade-DNA_methylase"/>
</dbReference>
<evidence type="ECO:0000259" key="6">
    <source>
        <dbReference type="Pfam" id="PF07669"/>
    </source>
</evidence>
<keyword evidence="3" id="KW-0808">Transferase</keyword>
<feature type="domain" description="Type II methyltransferase M.TaqI-like" evidence="6">
    <location>
        <begin position="329"/>
        <end position="538"/>
    </location>
</feature>
<dbReference type="EC" id="2.1.1.72" evidence="1"/>
<dbReference type="RefSeq" id="WP_073402635.1">
    <property type="nucleotide sequence ID" value="NZ_FQTV01000012.1"/>
</dbReference>
<keyword evidence="8" id="KW-1185">Reference proteome</keyword>
<dbReference type="SUPFAM" id="SSF53335">
    <property type="entry name" value="S-adenosyl-L-methionine-dependent methyltransferases"/>
    <property type="match status" value="1"/>
</dbReference>
<dbReference type="GO" id="GO:0003676">
    <property type="term" value="F:nucleic acid binding"/>
    <property type="evidence" value="ECO:0007669"/>
    <property type="project" value="InterPro"/>
</dbReference>
<evidence type="ECO:0000313" key="8">
    <source>
        <dbReference type="Proteomes" id="UP000184509"/>
    </source>
</evidence>
<comment type="catalytic activity">
    <reaction evidence="5">
        <text>a 2'-deoxyadenosine in DNA + S-adenosyl-L-methionine = an N(6)-methyl-2'-deoxyadenosine in DNA + S-adenosyl-L-homocysteine + H(+)</text>
        <dbReference type="Rhea" id="RHEA:15197"/>
        <dbReference type="Rhea" id="RHEA-COMP:12418"/>
        <dbReference type="Rhea" id="RHEA-COMP:12419"/>
        <dbReference type="ChEBI" id="CHEBI:15378"/>
        <dbReference type="ChEBI" id="CHEBI:57856"/>
        <dbReference type="ChEBI" id="CHEBI:59789"/>
        <dbReference type="ChEBI" id="CHEBI:90615"/>
        <dbReference type="ChEBI" id="CHEBI:90616"/>
        <dbReference type="EC" id="2.1.1.72"/>
    </reaction>
</comment>
<dbReference type="GO" id="GO:0006304">
    <property type="term" value="P:DNA modification"/>
    <property type="evidence" value="ECO:0007669"/>
    <property type="project" value="InterPro"/>
</dbReference>
<dbReference type="Proteomes" id="UP000184509">
    <property type="component" value="Unassembled WGS sequence"/>
</dbReference>
<dbReference type="InterPro" id="IPR047939">
    <property type="entry name" value="BREX_1_PglX"/>
</dbReference>
<dbReference type="Pfam" id="PF07669">
    <property type="entry name" value="Eco57I"/>
    <property type="match status" value="1"/>
</dbReference>